<dbReference type="Proteomes" id="UP001223520">
    <property type="component" value="Chromosome"/>
</dbReference>
<dbReference type="AlphaFoldDB" id="A0AAJ6NWH6"/>
<dbReference type="RefSeq" id="WP_281485142.1">
    <property type="nucleotide sequence ID" value="NZ_CP124543.1"/>
</dbReference>
<proteinExistence type="predicted"/>
<reference evidence="1 2" key="1">
    <citation type="journal article" date="2023" name="Limnol Oceanogr Lett">
        <title>Environmental adaptations by the intertidal Antarctic cyanobacterium Halotia branconii CENA392 as revealed using long-read genome sequencing.</title>
        <authorList>
            <person name="Dextro R.B."/>
            <person name="Delbaje E."/>
            <person name="Freitas P.N.N."/>
            <person name="Geraldes V."/>
            <person name="Pinto E."/>
            <person name="Long P.F."/>
            <person name="Fiore M.F."/>
        </authorList>
    </citation>
    <scope>NUCLEOTIDE SEQUENCE [LARGE SCALE GENOMIC DNA]</scope>
    <source>
        <strain evidence="1 2">CENA392</strain>
    </source>
</reference>
<sequence length="82" mass="9785">MKIKGIKRGKIIEISEELNIPDGTEIMIEIEVIQPISHQERLKKMQDFLSNNREAREDFVKTMEELQTEENLEWERLYGQHS</sequence>
<keyword evidence="2" id="KW-1185">Reference proteome</keyword>
<dbReference type="EMBL" id="CP124543">
    <property type="protein sequence ID" value="WGV27907.1"/>
    <property type="molecule type" value="Genomic_DNA"/>
</dbReference>
<dbReference type="KEGG" id="hbq:QI031_10680"/>
<accession>A0AAJ6NWH6</accession>
<protein>
    <submittedName>
        <fullName evidence="1">Uncharacterized protein</fullName>
    </submittedName>
</protein>
<evidence type="ECO:0000313" key="1">
    <source>
        <dbReference type="EMBL" id="WGV27907.1"/>
    </source>
</evidence>
<name>A0AAJ6NWH6_9CYAN</name>
<organism evidence="1 2">
    <name type="scientific">Halotia branconii CENA392</name>
    <dbReference type="NCBI Taxonomy" id="1539056"/>
    <lineage>
        <taxon>Bacteria</taxon>
        <taxon>Bacillati</taxon>
        <taxon>Cyanobacteriota</taxon>
        <taxon>Cyanophyceae</taxon>
        <taxon>Nostocales</taxon>
        <taxon>Nodulariaceae</taxon>
        <taxon>Halotia</taxon>
    </lineage>
</organism>
<evidence type="ECO:0000313" key="2">
    <source>
        <dbReference type="Proteomes" id="UP001223520"/>
    </source>
</evidence>
<gene>
    <name evidence="1" type="ORF">QI031_10680</name>
</gene>